<name>A0A6A4Z7B2_APHAT</name>
<dbReference type="InterPro" id="IPR057670">
    <property type="entry name" value="SH3_retrovirus"/>
</dbReference>
<evidence type="ECO:0000313" key="12">
    <source>
        <dbReference type="EMBL" id="KAF0710055.1"/>
    </source>
</evidence>
<keyword evidence="3" id="KW-0255">Endonuclease</keyword>
<dbReference type="SUPFAM" id="SSF53098">
    <property type="entry name" value="Ribonuclease H-like"/>
    <property type="match status" value="1"/>
</dbReference>
<dbReference type="SUPFAM" id="SSF56672">
    <property type="entry name" value="DNA/RNA polymerases"/>
    <property type="match status" value="1"/>
</dbReference>
<feature type="domain" description="Integrase catalytic" evidence="11">
    <location>
        <begin position="1"/>
        <end position="116"/>
    </location>
</feature>
<keyword evidence="10" id="KW-0511">Multifunctional enzyme</keyword>
<dbReference type="GO" id="GO:0003676">
    <property type="term" value="F:nucleic acid binding"/>
    <property type="evidence" value="ECO:0007669"/>
    <property type="project" value="InterPro"/>
</dbReference>
<evidence type="ECO:0000256" key="1">
    <source>
        <dbReference type="ARBA" id="ARBA00022722"/>
    </source>
</evidence>
<keyword evidence="4" id="KW-0378">Hydrolase</keyword>
<evidence type="ECO:0000256" key="5">
    <source>
        <dbReference type="ARBA" id="ARBA00022842"/>
    </source>
</evidence>
<keyword evidence="1" id="KW-0540">Nuclease</keyword>
<dbReference type="PROSITE" id="PS50994">
    <property type="entry name" value="INTEGRASE"/>
    <property type="match status" value="1"/>
</dbReference>
<dbReference type="PANTHER" id="PTHR42648:SF11">
    <property type="entry name" value="TRANSPOSON TY4-P GAG-POL POLYPROTEIN"/>
    <property type="match status" value="1"/>
</dbReference>
<sequence length="669" mass="75818">MSMFKSDIVNLHHTQPTDIGTLQSDNAKEYEKLARIITPKYQTRVTFSNAYSPTQNAVAERRIGLVVQKMRALLIEGSLPKFLWATALEYASWLLNITPSMSNDGKSPHFKVFNTHPALSYIKTFGCTAFVHIQKVAQPSKLDPRALKAMFIGLPDNRKGYTLMNLHSHARIYSRDVTFWESEFPAINSIHAAADYRRRVASDPNFVPTLEPNAPLPPLHSILDGGTRPNIHVLGQPVAALPPVHTSLVVSPTMNNYQHFAYFKNLNGFFRCRALHSTPLISLWPDILSRVTLLSFESKLCTVHDATVETPLRLALTTTLAPIASRLKSGCVSSHCIPDCLDSLSVYTLLAERAISKTNPDPQDWREAMGRDDHQKWLDAAKDEYNSLLSNGTYELVRRDPTLTVLRCRWVFRIKPGGIYKARLVVKGFMQQHGVDYTEIYAPVVRLEVLRFLFALVAIYNLECHQMDVKTAFLNGTMDCDVYMEQPPGSLIDPKSRRDFVCHLKKSLYGLKQAPHLWYRTFVEFMLAHGFSRLHKDRCVFLKTDPDGFTIVSLYVDDLLIIAPTMSLVSSMKQSLSHRFKMTDLHEVSDILGWQVERNRRARTIFLHQSRYCATVVDRFDMGNCKPVATPFECTHPLSTTHCASTPEEVASMAKVPYRCAVGSFMYLV</sequence>
<comment type="caution">
    <text evidence="12">The sequence shown here is derived from an EMBL/GenBank/DDBJ whole genome shotgun (WGS) entry which is preliminary data.</text>
</comment>
<dbReference type="AlphaFoldDB" id="A0A6A4Z7B2"/>
<dbReference type="InterPro" id="IPR036397">
    <property type="entry name" value="RNaseH_sf"/>
</dbReference>
<dbReference type="Proteomes" id="UP000469452">
    <property type="component" value="Unassembled WGS sequence"/>
</dbReference>
<dbReference type="InterPro" id="IPR013103">
    <property type="entry name" value="RVT_2"/>
</dbReference>
<dbReference type="InterPro" id="IPR039537">
    <property type="entry name" value="Retrotran_Ty1/copia-like"/>
</dbReference>
<dbReference type="GO" id="GO:0016787">
    <property type="term" value="F:hydrolase activity"/>
    <property type="evidence" value="ECO:0007669"/>
    <property type="project" value="UniProtKB-KW"/>
</dbReference>
<reference evidence="12 13" key="1">
    <citation type="submission" date="2019-06" db="EMBL/GenBank/DDBJ databases">
        <title>Genomics analysis of Aphanomyces spp. identifies a new class of oomycete effector associated with host adaptation.</title>
        <authorList>
            <person name="Gaulin E."/>
        </authorList>
    </citation>
    <scope>NUCLEOTIDE SEQUENCE [LARGE SCALE GENOMIC DNA]</scope>
    <source>
        <strain evidence="12 13">E</strain>
    </source>
</reference>
<keyword evidence="8" id="KW-0548">Nucleotidyltransferase</keyword>
<organism evidence="12 13">
    <name type="scientific">Aphanomyces astaci</name>
    <name type="common">Crayfish plague agent</name>
    <dbReference type="NCBI Taxonomy" id="112090"/>
    <lineage>
        <taxon>Eukaryota</taxon>
        <taxon>Sar</taxon>
        <taxon>Stramenopiles</taxon>
        <taxon>Oomycota</taxon>
        <taxon>Saprolegniomycetes</taxon>
        <taxon>Saprolegniales</taxon>
        <taxon>Verrucalvaceae</taxon>
        <taxon>Aphanomyces</taxon>
    </lineage>
</organism>
<evidence type="ECO:0000256" key="9">
    <source>
        <dbReference type="ARBA" id="ARBA00023172"/>
    </source>
</evidence>
<evidence type="ECO:0000256" key="2">
    <source>
        <dbReference type="ARBA" id="ARBA00022723"/>
    </source>
</evidence>
<keyword evidence="7" id="KW-0695">RNA-directed DNA polymerase</keyword>
<dbReference type="VEuPathDB" id="FungiDB:H257_04966"/>
<dbReference type="GO" id="GO:0006310">
    <property type="term" value="P:DNA recombination"/>
    <property type="evidence" value="ECO:0007669"/>
    <property type="project" value="UniProtKB-KW"/>
</dbReference>
<keyword evidence="6" id="KW-0229">DNA integration</keyword>
<evidence type="ECO:0000256" key="10">
    <source>
        <dbReference type="ARBA" id="ARBA00023268"/>
    </source>
</evidence>
<dbReference type="Pfam" id="PF25597">
    <property type="entry name" value="SH3_retrovirus"/>
    <property type="match status" value="1"/>
</dbReference>
<dbReference type="GO" id="GO:0004519">
    <property type="term" value="F:endonuclease activity"/>
    <property type="evidence" value="ECO:0007669"/>
    <property type="project" value="UniProtKB-KW"/>
</dbReference>
<accession>A0A6A4Z7B2</accession>
<dbReference type="EMBL" id="VJMI01018616">
    <property type="protein sequence ID" value="KAF0710055.1"/>
    <property type="molecule type" value="Genomic_DNA"/>
</dbReference>
<dbReference type="GO" id="GO:0015074">
    <property type="term" value="P:DNA integration"/>
    <property type="evidence" value="ECO:0007669"/>
    <property type="project" value="UniProtKB-KW"/>
</dbReference>
<dbReference type="GO" id="GO:0046872">
    <property type="term" value="F:metal ion binding"/>
    <property type="evidence" value="ECO:0007669"/>
    <property type="project" value="UniProtKB-KW"/>
</dbReference>
<evidence type="ECO:0000256" key="7">
    <source>
        <dbReference type="ARBA" id="ARBA00022918"/>
    </source>
</evidence>
<evidence type="ECO:0000313" key="13">
    <source>
        <dbReference type="Proteomes" id="UP000469452"/>
    </source>
</evidence>
<evidence type="ECO:0000259" key="11">
    <source>
        <dbReference type="PROSITE" id="PS50994"/>
    </source>
</evidence>
<dbReference type="GO" id="GO:0003887">
    <property type="term" value="F:DNA-directed DNA polymerase activity"/>
    <property type="evidence" value="ECO:0007669"/>
    <property type="project" value="UniProtKB-KW"/>
</dbReference>
<gene>
    <name evidence="12" type="ORF">AaE_012679</name>
</gene>
<proteinExistence type="predicted"/>
<protein>
    <recommendedName>
        <fullName evidence="11">Integrase catalytic domain-containing protein</fullName>
    </recommendedName>
</protein>
<keyword evidence="8" id="KW-0239">DNA-directed DNA polymerase</keyword>
<dbReference type="Pfam" id="PF07727">
    <property type="entry name" value="RVT_2"/>
    <property type="match status" value="1"/>
</dbReference>
<dbReference type="InterPro" id="IPR043502">
    <property type="entry name" value="DNA/RNA_pol_sf"/>
</dbReference>
<keyword evidence="8" id="KW-0808">Transferase</keyword>
<dbReference type="PANTHER" id="PTHR42648">
    <property type="entry name" value="TRANSPOSASE, PUTATIVE-RELATED"/>
    <property type="match status" value="1"/>
</dbReference>
<evidence type="ECO:0000256" key="8">
    <source>
        <dbReference type="ARBA" id="ARBA00022932"/>
    </source>
</evidence>
<evidence type="ECO:0000256" key="3">
    <source>
        <dbReference type="ARBA" id="ARBA00022759"/>
    </source>
</evidence>
<keyword evidence="5" id="KW-0460">Magnesium</keyword>
<dbReference type="GO" id="GO:0003964">
    <property type="term" value="F:RNA-directed DNA polymerase activity"/>
    <property type="evidence" value="ECO:0007669"/>
    <property type="project" value="UniProtKB-KW"/>
</dbReference>
<keyword evidence="9" id="KW-0233">DNA recombination</keyword>
<keyword evidence="2" id="KW-0479">Metal-binding</keyword>
<evidence type="ECO:0000256" key="6">
    <source>
        <dbReference type="ARBA" id="ARBA00022908"/>
    </source>
</evidence>
<dbReference type="InterPro" id="IPR001584">
    <property type="entry name" value="Integrase_cat-core"/>
</dbReference>
<dbReference type="Gene3D" id="3.30.420.10">
    <property type="entry name" value="Ribonuclease H-like superfamily/Ribonuclease H"/>
    <property type="match status" value="1"/>
</dbReference>
<evidence type="ECO:0000256" key="4">
    <source>
        <dbReference type="ARBA" id="ARBA00022801"/>
    </source>
</evidence>
<dbReference type="InterPro" id="IPR012337">
    <property type="entry name" value="RNaseH-like_sf"/>
</dbReference>